<reference evidence="6" key="3">
    <citation type="journal article" date="2018" name="BMC Genomics">
        <title>Whole genome sequencing and function prediction of 133 gut anaerobes isolated from chicken caecum in pure cultures.</title>
        <authorList>
            <person name="Medvecky M."/>
            <person name="Cejkova D."/>
            <person name="Polansky O."/>
            <person name="Karasova D."/>
            <person name="Kubasova T."/>
            <person name="Cizek A."/>
            <person name="Rychlik I."/>
        </authorList>
    </citation>
    <scope>NUCLEOTIDE SEQUENCE</scope>
    <source>
        <strain evidence="6">An67</strain>
    </source>
</reference>
<evidence type="ECO:0000313" key="3">
    <source>
        <dbReference type="EMBL" id="CUO47548.1"/>
    </source>
</evidence>
<dbReference type="GO" id="GO:0003677">
    <property type="term" value="F:DNA binding"/>
    <property type="evidence" value="ECO:0007669"/>
    <property type="project" value="UniProtKB-KW"/>
</dbReference>
<proteinExistence type="predicted"/>
<dbReference type="EMBL" id="CZBF01000002">
    <property type="protein sequence ID" value="CUP74296.1"/>
    <property type="molecule type" value="Genomic_DNA"/>
</dbReference>
<keyword evidence="1" id="KW-0238">DNA-binding</keyword>
<dbReference type="PANTHER" id="PTHR46558:SF4">
    <property type="entry name" value="DNA-BIDING PHAGE PROTEIN"/>
    <property type="match status" value="1"/>
</dbReference>
<evidence type="ECO:0000313" key="6">
    <source>
        <dbReference type="EMBL" id="OUN52155.1"/>
    </source>
</evidence>
<dbReference type="CDD" id="cd00093">
    <property type="entry name" value="HTH_XRE"/>
    <property type="match status" value="1"/>
</dbReference>
<name>A0A174QRA9_BACUN</name>
<evidence type="ECO:0000256" key="1">
    <source>
        <dbReference type="ARBA" id="ARBA00023125"/>
    </source>
</evidence>
<reference evidence="10" key="2">
    <citation type="submission" date="2017-04" db="EMBL/GenBank/DDBJ databases">
        <title>Function of individual gut microbiota members based on whole genome sequencing of pure cultures obtained from chicken caecum.</title>
        <authorList>
            <person name="Medvecky M."/>
            <person name="Cejkova D."/>
            <person name="Polansky O."/>
            <person name="Karasova D."/>
            <person name="Kubasova T."/>
            <person name="Cizek A."/>
            <person name="Rychlik I."/>
        </authorList>
    </citation>
    <scope>NUCLEOTIDE SEQUENCE [LARGE SCALE GENOMIC DNA]</scope>
    <source>
        <strain evidence="10">An67</strain>
    </source>
</reference>
<dbReference type="Proteomes" id="UP000095788">
    <property type="component" value="Unassembled WGS sequence"/>
</dbReference>
<organism evidence="4 9">
    <name type="scientific">Bacteroides uniformis</name>
    <dbReference type="NCBI Taxonomy" id="820"/>
    <lineage>
        <taxon>Bacteria</taxon>
        <taxon>Pseudomonadati</taxon>
        <taxon>Bacteroidota</taxon>
        <taxon>Bacteroidia</taxon>
        <taxon>Bacteroidales</taxon>
        <taxon>Bacteroidaceae</taxon>
        <taxon>Bacteroides</taxon>
    </lineage>
</organism>
<dbReference type="InterPro" id="IPR010982">
    <property type="entry name" value="Lambda_DNA-bd_dom_sf"/>
</dbReference>
<dbReference type="Proteomes" id="UP000196329">
    <property type="component" value="Unassembled WGS sequence"/>
</dbReference>
<dbReference type="Proteomes" id="UP000095614">
    <property type="component" value="Unassembled WGS sequence"/>
</dbReference>
<dbReference type="AlphaFoldDB" id="A0A174QRA9"/>
<gene>
    <name evidence="6" type="ORF">B5G17_18280</name>
    <name evidence="3" type="ORF">ERS852462_00512</name>
    <name evidence="5" type="ORF">ERS852510_03756</name>
    <name evidence="4" type="ORF">ERS852554_01700</name>
</gene>
<dbReference type="InterPro" id="IPR001387">
    <property type="entry name" value="Cro/C1-type_HTH"/>
</dbReference>
<evidence type="ECO:0000313" key="4">
    <source>
        <dbReference type="EMBL" id="CUP74296.1"/>
    </source>
</evidence>
<evidence type="ECO:0000313" key="8">
    <source>
        <dbReference type="Proteomes" id="UP000095766"/>
    </source>
</evidence>
<feature type="domain" description="HTH cro/C1-type" evidence="2">
    <location>
        <begin position="1"/>
        <end position="46"/>
    </location>
</feature>
<dbReference type="PANTHER" id="PTHR46558">
    <property type="entry name" value="TRACRIPTIONAL REGULATORY PROTEIN-RELATED-RELATED"/>
    <property type="match status" value="1"/>
</dbReference>
<dbReference type="EMBL" id="CZAO01000023">
    <property type="protein sequence ID" value="CUQ27432.1"/>
    <property type="molecule type" value="Genomic_DNA"/>
</dbReference>
<protein>
    <submittedName>
        <fullName evidence="4">Transcriptional regulator</fullName>
    </submittedName>
</protein>
<dbReference type="PROSITE" id="PS50943">
    <property type="entry name" value="HTH_CROC1"/>
    <property type="match status" value="1"/>
</dbReference>
<reference evidence="7 8" key="1">
    <citation type="submission" date="2015-09" db="EMBL/GenBank/DDBJ databases">
        <authorList>
            <consortium name="Pathogen Informatics"/>
        </authorList>
    </citation>
    <scope>NUCLEOTIDE SEQUENCE [LARGE SCALE GENOMIC DNA]</scope>
    <source>
        <strain evidence="3 7">2789STDY5834847</strain>
        <strain evidence="5 8">2789STDY5834898</strain>
        <strain evidence="4 9">2789STDY5834942</strain>
    </source>
</reference>
<sequence>MTQQQLAEAIGVSRQTINAIESGKYVPSTLLSLKISEIFGKTVNEIFMLEESDR</sequence>
<dbReference type="EMBL" id="NFHS01000013">
    <property type="protein sequence ID" value="OUN52155.1"/>
    <property type="molecule type" value="Genomic_DNA"/>
</dbReference>
<evidence type="ECO:0000259" key="2">
    <source>
        <dbReference type="PROSITE" id="PS50943"/>
    </source>
</evidence>
<dbReference type="Pfam" id="PF01381">
    <property type="entry name" value="HTH_3"/>
    <property type="match status" value="1"/>
</dbReference>
<evidence type="ECO:0000313" key="5">
    <source>
        <dbReference type="EMBL" id="CUQ27432.1"/>
    </source>
</evidence>
<evidence type="ECO:0000313" key="7">
    <source>
        <dbReference type="Proteomes" id="UP000095614"/>
    </source>
</evidence>
<accession>A0A174QRA9</accession>
<dbReference type="EMBL" id="CZAF01000002">
    <property type="protein sequence ID" value="CUO47548.1"/>
    <property type="molecule type" value="Genomic_DNA"/>
</dbReference>
<dbReference type="Gene3D" id="1.10.260.40">
    <property type="entry name" value="lambda repressor-like DNA-binding domains"/>
    <property type="match status" value="1"/>
</dbReference>
<dbReference type="SMART" id="SM00530">
    <property type="entry name" value="HTH_XRE"/>
    <property type="match status" value="1"/>
</dbReference>
<evidence type="ECO:0000313" key="9">
    <source>
        <dbReference type="Proteomes" id="UP000095788"/>
    </source>
</evidence>
<evidence type="ECO:0000313" key="10">
    <source>
        <dbReference type="Proteomes" id="UP000196329"/>
    </source>
</evidence>
<dbReference type="Proteomes" id="UP000095766">
    <property type="component" value="Unassembled WGS sequence"/>
</dbReference>
<dbReference type="SUPFAM" id="SSF47413">
    <property type="entry name" value="lambda repressor-like DNA-binding domains"/>
    <property type="match status" value="1"/>
</dbReference>